<evidence type="ECO:0000256" key="3">
    <source>
        <dbReference type="ARBA" id="ARBA00022676"/>
    </source>
</evidence>
<feature type="domain" description="Glycosyltransferase RgtA/B/C/D-like" evidence="9">
    <location>
        <begin position="60"/>
        <end position="222"/>
    </location>
</feature>
<evidence type="ECO:0000256" key="2">
    <source>
        <dbReference type="ARBA" id="ARBA00022475"/>
    </source>
</evidence>
<evidence type="ECO:0000256" key="1">
    <source>
        <dbReference type="ARBA" id="ARBA00004651"/>
    </source>
</evidence>
<feature type="transmembrane region" description="Helical" evidence="8">
    <location>
        <begin position="136"/>
        <end position="154"/>
    </location>
</feature>
<comment type="caution">
    <text evidence="10">The sequence shown here is derived from an EMBL/GenBank/DDBJ whole genome shotgun (WGS) entry which is preliminary data.</text>
</comment>
<evidence type="ECO:0000259" key="9">
    <source>
        <dbReference type="Pfam" id="PF13231"/>
    </source>
</evidence>
<feature type="transmembrane region" description="Helical" evidence="8">
    <location>
        <begin position="402"/>
        <end position="423"/>
    </location>
</feature>
<dbReference type="Proteomes" id="UP001500298">
    <property type="component" value="Unassembled WGS sequence"/>
</dbReference>
<sequence>MKLTWTAGSLLLISIVIFFANSWGFSIYIIDEARNAECAREMLTNGEWIVPTYNGDLRFDKPPLHYWFMMLGYQLFGVNPFGARFFSGIMGILTVMTTFFFTKRLLNERVAFFSGLTLLSSLQIALQFHLAVPDPFLIFFVTLGLFSFISGLETNHKGHIFLIYIALGFAVLSKGPVAIALPGLVFLLYLIFTKQLSIPVLLRLQVPLGSLLFLIIALPWYIMVGLKTDGLWLQEFFFNHNVGRFTSTMEGHGGSFIIIPIIVLAGLLPLSLFLIQGTIKAWKERSTNPLLLFALLVMGVFVVFFSMSQTKLPTYPEPCYPFVSILIGYYVVYFLQKGKSKTDSIILWSYTSIMVILPIGLYIGLGQDPVLKDIKHLSVYFSVLSISAIIALSNYYKGYKTLSIYSMVAGFLLLSQVATYVVLPAMDQQTPVVDGLAKLDTTRTFAYYGRMNQALPFNLQKTLPKLETKEELSNYFAQHPEGYLISEKRNAKSLMEVFPDLELIYEKIDPFERKTMMVFIVSKDTSL</sequence>
<evidence type="ECO:0000256" key="8">
    <source>
        <dbReference type="SAM" id="Phobius"/>
    </source>
</evidence>
<feature type="transmembrane region" description="Helical" evidence="8">
    <location>
        <begin position="81"/>
        <end position="101"/>
    </location>
</feature>
<proteinExistence type="predicted"/>
<name>A0ABP9D5T8_9BACT</name>
<dbReference type="PANTHER" id="PTHR33908">
    <property type="entry name" value="MANNOSYLTRANSFERASE YKCB-RELATED"/>
    <property type="match status" value="1"/>
</dbReference>
<organism evidence="10 11">
    <name type="scientific">Algivirga pacifica</name>
    <dbReference type="NCBI Taxonomy" id="1162670"/>
    <lineage>
        <taxon>Bacteria</taxon>
        <taxon>Pseudomonadati</taxon>
        <taxon>Bacteroidota</taxon>
        <taxon>Cytophagia</taxon>
        <taxon>Cytophagales</taxon>
        <taxon>Flammeovirgaceae</taxon>
        <taxon>Algivirga</taxon>
    </lineage>
</organism>
<dbReference type="RefSeq" id="WP_345369074.1">
    <property type="nucleotide sequence ID" value="NZ_BAABJX010000011.1"/>
</dbReference>
<comment type="subcellular location">
    <subcellularLocation>
        <location evidence="1">Cell membrane</location>
        <topology evidence="1">Multi-pass membrane protein</topology>
    </subcellularLocation>
</comment>
<protein>
    <submittedName>
        <fullName evidence="10">Glycosyltransferase family 39 protein</fullName>
    </submittedName>
</protein>
<keyword evidence="2" id="KW-1003">Cell membrane</keyword>
<feature type="transmembrane region" description="Helical" evidence="8">
    <location>
        <begin position="377"/>
        <end position="396"/>
    </location>
</feature>
<feature type="transmembrane region" description="Helical" evidence="8">
    <location>
        <begin position="161"/>
        <end position="192"/>
    </location>
</feature>
<keyword evidence="5 8" id="KW-0812">Transmembrane</keyword>
<reference evidence="11" key="1">
    <citation type="journal article" date="2019" name="Int. J. Syst. Evol. Microbiol.">
        <title>The Global Catalogue of Microorganisms (GCM) 10K type strain sequencing project: providing services to taxonomists for standard genome sequencing and annotation.</title>
        <authorList>
            <consortium name="The Broad Institute Genomics Platform"/>
            <consortium name="The Broad Institute Genome Sequencing Center for Infectious Disease"/>
            <person name="Wu L."/>
            <person name="Ma J."/>
        </authorList>
    </citation>
    <scope>NUCLEOTIDE SEQUENCE [LARGE SCALE GENOMIC DNA]</scope>
    <source>
        <strain evidence="11">JCM 18326</strain>
    </source>
</reference>
<keyword evidence="4" id="KW-0808">Transferase</keyword>
<evidence type="ECO:0000313" key="10">
    <source>
        <dbReference type="EMBL" id="GAA4824198.1"/>
    </source>
</evidence>
<feature type="transmembrane region" description="Helical" evidence="8">
    <location>
        <begin position="204"/>
        <end position="224"/>
    </location>
</feature>
<keyword evidence="11" id="KW-1185">Reference proteome</keyword>
<feature type="transmembrane region" description="Helical" evidence="8">
    <location>
        <begin position="7"/>
        <end position="30"/>
    </location>
</feature>
<evidence type="ECO:0000256" key="4">
    <source>
        <dbReference type="ARBA" id="ARBA00022679"/>
    </source>
</evidence>
<dbReference type="InterPro" id="IPR050297">
    <property type="entry name" value="LipidA_mod_glycosyltrf_83"/>
</dbReference>
<evidence type="ECO:0000256" key="5">
    <source>
        <dbReference type="ARBA" id="ARBA00022692"/>
    </source>
</evidence>
<feature type="transmembrane region" description="Helical" evidence="8">
    <location>
        <begin position="110"/>
        <end position="130"/>
    </location>
</feature>
<dbReference type="InterPro" id="IPR038731">
    <property type="entry name" value="RgtA/B/C-like"/>
</dbReference>
<gene>
    <name evidence="10" type="ORF">GCM10023331_05920</name>
</gene>
<feature type="transmembrane region" description="Helical" evidence="8">
    <location>
        <begin position="254"/>
        <end position="275"/>
    </location>
</feature>
<keyword evidence="6 8" id="KW-1133">Transmembrane helix</keyword>
<dbReference type="EMBL" id="BAABJX010000011">
    <property type="protein sequence ID" value="GAA4824198.1"/>
    <property type="molecule type" value="Genomic_DNA"/>
</dbReference>
<feature type="transmembrane region" description="Helical" evidence="8">
    <location>
        <begin position="287"/>
        <end position="307"/>
    </location>
</feature>
<evidence type="ECO:0000313" key="11">
    <source>
        <dbReference type="Proteomes" id="UP001500298"/>
    </source>
</evidence>
<dbReference type="Pfam" id="PF13231">
    <property type="entry name" value="PMT_2"/>
    <property type="match status" value="1"/>
</dbReference>
<keyword evidence="7 8" id="KW-0472">Membrane</keyword>
<evidence type="ECO:0000256" key="7">
    <source>
        <dbReference type="ARBA" id="ARBA00023136"/>
    </source>
</evidence>
<accession>A0ABP9D5T8</accession>
<dbReference type="PANTHER" id="PTHR33908:SF3">
    <property type="entry name" value="UNDECAPRENYL PHOSPHATE-ALPHA-4-AMINO-4-DEOXY-L-ARABINOSE ARABINOSYL TRANSFERASE"/>
    <property type="match status" value="1"/>
</dbReference>
<feature type="transmembrane region" description="Helical" evidence="8">
    <location>
        <begin position="347"/>
        <end position="365"/>
    </location>
</feature>
<keyword evidence="3" id="KW-0328">Glycosyltransferase</keyword>
<feature type="transmembrane region" description="Helical" evidence="8">
    <location>
        <begin position="319"/>
        <end position="335"/>
    </location>
</feature>
<evidence type="ECO:0000256" key="6">
    <source>
        <dbReference type="ARBA" id="ARBA00022989"/>
    </source>
</evidence>